<protein>
    <submittedName>
        <fullName evidence="4">NAD(P)-binding Rossmann-like domain/FAD binding domain containing protein, putative</fullName>
    </submittedName>
</protein>
<dbReference type="SUPFAM" id="SSF51905">
    <property type="entry name" value="FAD/NAD(P)-binding domain"/>
    <property type="match status" value="1"/>
</dbReference>
<keyword evidence="5" id="KW-1185">Reference proteome</keyword>
<dbReference type="Pfam" id="PF13450">
    <property type="entry name" value="NAD_binding_8"/>
    <property type="match status" value="1"/>
</dbReference>
<dbReference type="GO" id="GO:0071949">
    <property type="term" value="F:FAD binding"/>
    <property type="evidence" value="ECO:0007669"/>
    <property type="project" value="InterPro"/>
</dbReference>
<dbReference type="GO" id="GO:0004497">
    <property type="term" value="F:monooxygenase activity"/>
    <property type="evidence" value="ECO:0007669"/>
    <property type="project" value="UniProtKB-KW"/>
</dbReference>
<dbReference type="InterPro" id="IPR036188">
    <property type="entry name" value="FAD/NAD-bd_sf"/>
</dbReference>
<dbReference type="InterPro" id="IPR050493">
    <property type="entry name" value="FAD-dep_Monooxygenase_BioMet"/>
</dbReference>
<dbReference type="EMBL" id="LR877164">
    <property type="protein sequence ID" value="CAD2221357.1"/>
    <property type="molecule type" value="Genomic_DNA"/>
</dbReference>
<organism evidence="4 5">
    <name type="scientific">Angomonas deanei</name>
    <dbReference type="NCBI Taxonomy" id="59799"/>
    <lineage>
        <taxon>Eukaryota</taxon>
        <taxon>Discoba</taxon>
        <taxon>Euglenozoa</taxon>
        <taxon>Kinetoplastea</taxon>
        <taxon>Metakinetoplastina</taxon>
        <taxon>Trypanosomatida</taxon>
        <taxon>Trypanosomatidae</taxon>
        <taxon>Strigomonadinae</taxon>
        <taxon>Angomonas</taxon>
    </lineage>
</organism>
<dbReference type="PANTHER" id="PTHR13789:SF309">
    <property type="entry name" value="PUTATIVE (AFU_ORTHOLOGUE AFUA_6G14510)-RELATED"/>
    <property type="match status" value="1"/>
</dbReference>
<accession>S9X0Y9</accession>
<dbReference type="InterPro" id="IPR002938">
    <property type="entry name" value="FAD-bd"/>
</dbReference>
<dbReference type="AlphaFoldDB" id="S9X0Y9"/>
<evidence type="ECO:0000259" key="3">
    <source>
        <dbReference type="Pfam" id="PF01494"/>
    </source>
</evidence>
<dbReference type="OrthoDB" id="47494at2759"/>
<sequence>MRVVIVGAGLSGLTLASFLRRLNIDVIILEQTPFLQAQYIPPYTLFANALSCYKAFSMDYLFTSAENEPEKYFGIKNSDLKWLLKIRNGNIRLQSLGEEDIIPISTAPLANSESIVSRRLAEQQKTNMGYVPLRTTMSATYLRDALRRHVPEIKFGATVVDLVPHDGVKGGVHVMLDDGSSEWGDVVVGADGMHSVIRRLLYSGEHVGRSNRSLGAIQIDGFVDVNHNLSALEFPVELWGKEKTVSFVPHFKHGENRIAFSATIGKQADAVSSLHEEDTLSILRGVLKTQFQEFGSDICTLLGQATLAVPTDVLEVPVMPRWYNKRAVLMGDAAHGSLPSFLQQDASLCVEDAALLATALTDVPLLRDNGFEYAFKQYESVRRSRVEKYIRQSRRARSFALTPHTVARDVTTFLTPPLLIRATQRWLSGWSYSSQALEIDPKIKIETAFR</sequence>
<dbReference type="Pfam" id="PF01494">
    <property type="entry name" value="FAD_binding_3"/>
    <property type="match status" value="1"/>
</dbReference>
<dbReference type="PRINTS" id="PR00420">
    <property type="entry name" value="RNGMNOXGNASE"/>
</dbReference>
<keyword evidence="2" id="KW-0503">Monooxygenase</keyword>
<gene>
    <name evidence="4" type="ORF">ADEAN_000888900</name>
</gene>
<dbReference type="Gene3D" id="3.50.50.60">
    <property type="entry name" value="FAD/NAD(P)-binding domain"/>
    <property type="match status" value="2"/>
</dbReference>
<keyword evidence="1" id="KW-0560">Oxidoreductase</keyword>
<evidence type="ECO:0000313" key="5">
    <source>
        <dbReference type="Proteomes" id="UP000515908"/>
    </source>
</evidence>
<dbReference type="PANTHER" id="PTHR13789">
    <property type="entry name" value="MONOOXYGENASE"/>
    <property type="match status" value="1"/>
</dbReference>
<dbReference type="Proteomes" id="UP000515908">
    <property type="component" value="Chromosome 20"/>
</dbReference>
<feature type="domain" description="FAD-binding" evidence="3">
    <location>
        <begin position="139"/>
        <end position="392"/>
    </location>
</feature>
<evidence type="ECO:0000256" key="2">
    <source>
        <dbReference type="ARBA" id="ARBA00023033"/>
    </source>
</evidence>
<dbReference type="VEuPathDB" id="TriTrypDB:ADEAN_000888900"/>
<reference evidence="4 5" key="1">
    <citation type="submission" date="2020-08" db="EMBL/GenBank/DDBJ databases">
        <authorList>
            <person name="Newling K."/>
            <person name="Davey J."/>
            <person name="Forrester S."/>
        </authorList>
    </citation>
    <scope>NUCLEOTIDE SEQUENCE [LARGE SCALE GENOMIC DNA]</scope>
    <source>
        <strain evidence="5">Crithidia deanei Carvalho (ATCC PRA-265)</strain>
    </source>
</reference>
<name>S9X0Y9_9TRYP</name>
<proteinExistence type="predicted"/>
<evidence type="ECO:0000256" key="1">
    <source>
        <dbReference type="ARBA" id="ARBA00023002"/>
    </source>
</evidence>
<evidence type="ECO:0000313" key="4">
    <source>
        <dbReference type="EMBL" id="CAD2221357.1"/>
    </source>
</evidence>